<dbReference type="STRING" id="1851544.ODI_00320"/>
<evidence type="ECO:0000313" key="6">
    <source>
        <dbReference type="Proteomes" id="UP000078558"/>
    </source>
</evidence>
<keyword evidence="2" id="KW-0520">NAD</keyword>
<evidence type="ECO:0000259" key="3">
    <source>
        <dbReference type="Pfam" id="PF02826"/>
    </source>
</evidence>
<gene>
    <name evidence="4" type="ORF">ODI_00320</name>
    <name evidence="5" type="ORF">ODI_R0912</name>
</gene>
<dbReference type="PANTHER" id="PTHR43333">
    <property type="entry name" value="2-HACID_DH_C DOMAIN-CONTAINING PROTEIN"/>
    <property type="match status" value="1"/>
</dbReference>
<dbReference type="GO" id="GO:0051287">
    <property type="term" value="F:NAD binding"/>
    <property type="evidence" value="ECO:0007669"/>
    <property type="project" value="InterPro"/>
</dbReference>
<accession>A0A1C3K156</accession>
<keyword evidence="6" id="KW-1185">Reference proteome</keyword>
<dbReference type="SUPFAM" id="SSF51735">
    <property type="entry name" value="NAD(P)-binding Rossmann-fold domains"/>
    <property type="match status" value="1"/>
</dbReference>
<feature type="domain" description="D-isomer specific 2-hydroxyacid dehydrogenase NAD-binding" evidence="3">
    <location>
        <begin position="103"/>
        <end position="274"/>
    </location>
</feature>
<dbReference type="EC" id="1.1.1.95" evidence="4"/>
<dbReference type="InterPro" id="IPR006140">
    <property type="entry name" value="D-isomer_DH_NAD-bd"/>
</dbReference>
<dbReference type="AlphaFoldDB" id="A0A1C3K156"/>
<evidence type="ECO:0000256" key="2">
    <source>
        <dbReference type="ARBA" id="ARBA00023027"/>
    </source>
</evidence>
<proteinExistence type="predicted"/>
<organism evidence="4 6">
    <name type="scientific">Orrella dioscoreae</name>
    <dbReference type="NCBI Taxonomy" id="1851544"/>
    <lineage>
        <taxon>Bacteria</taxon>
        <taxon>Pseudomonadati</taxon>
        <taxon>Pseudomonadota</taxon>
        <taxon>Betaproteobacteria</taxon>
        <taxon>Burkholderiales</taxon>
        <taxon>Alcaligenaceae</taxon>
        <taxon>Orrella</taxon>
    </lineage>
</organism>
<dbReference type="PANTHER" id="PTHR43333:SF1">
    <property type="entry name" value="D-ISOMER SPECIFIC 2-HYDROXYACID DEHYDROGENASE NAD-BINDING DOMAIN-CONTAINING PROTEIN"/>
    <property type="match status" value="1"/>
</dbReference>
<evidence type="ECO:0000313" key="4">
    <source>
        <dbReference type="EMBL" id="SBT25221.1"/>
    </source>
</evidence>
<evidence type="ECO:0000313" key="5">
    <source>
        <dbReference type="EMBL" id="SOE47575.1"/>
    </source>
</evidence>
<dbReference type="Proteomes" id="UP000078558">
    <property type="component" value="Chromosome I"/>
</dbReference>
<dbReference type="Pfam" id="PF02826">
    <property type="entry name" value="2-Hacid_dh_C"/>
    <property type="match status" value="1"/>
</dbReference>
<dbReference type="EMBL" id="FLRC01000015">
    <property type="protein sequence ID" value="SBT25221.1"/>
    <property type="molecule type" value="Genomic_DNA"/>
</dbReference>
<dbReference type="OrthoDB" id="9787219at2"/>
<keyword evidence="1 4" id="KW-0560">Oxidoreductase</keyword>
<dbReference type="InterPro" id="IPR036291">
    <property type="entry name" value="NAD(P)-bd_dom_sf"/>
</dbReference>
<name>A0A1C3K156_9BURK</name>
<evidence type="ECO:0000256" key="1">
    <source>
        <dbReference type="ARBA" id="ARBA00023002"/>
    </source>
</evidence>
<dbReference type="Gene3D" id="3.40.50.720">
    <property type="entry name" value="NAD(P)-binding Rossmann-like Domain"/>
    <property type="match status" value="2"/>
</dbReference>
<reference evidence="4 6" key="1">
    <citation type="submission" date="2016-06" db="EMBL/GenBank/DDBJ databases">
        <authorList>
            <person name="Kjaerup R.B."/>
            <person name="Dalgaard T.S."/>
            <person name="Juul-Madsen H.R."/>
        </authorList>
    </citation>
    <scope>NUCLEOTIDE SEQUENCE [LARGE SCALE GENOMIC DNA]</scope>
    <source>
        <strain evidence="4">Orrdi1</strain>
    </source>
</reference>
<dbReference type="RefSeq" id="WP_067752764.1">
    <property type="nucleotide sequence ID" value="NZ_LT907988.1"/>
</dbReference>
<reference evidence="5 6" key="2">
    <citation type="submission" date="2017-08" db="EMBL/GenBank/DDBJ databases">
        <authorList>
            <person name="de Groot N.N."/>
        </authorList>
    </citation>
    <scope>NUCLEOTIDE SEQUENCE [LARGE SCALE GENOMIC DNA]</scope>
    <source>
        <strain evidence="5">Orrdi1</strain>
    </source>
</reference>
<dbReference type="GO" id="GO:0004617">
    <property type="term" value="F:phosphoglycerate dehydrogenase activity"/>
    <property type="evidence" value="ECO:0007669"/>
    <property type="project" value="UniProtKB-EC"/>
</dbReference>
<sequence>MHVLFAAEGYDTERWVGEFAKALPGIQVTAWQPGDAPRGADAAIVWQPPAEFFKTEPGLRGVFNLGAGVDALLASGTLPASATLVRLEDAGMSVQMAEYALYAILRAARDFDVYDAAQRDGRWHKTPPIRRAQWPVGVLGLGVVGRRVAQSLAAFDFPVAGWSRSGGEVPGVEVHAGIDALPGFLARTRVLVNVLPLTDETRDILNRDTLGRLLPDSHLINVGRGQHLVEEDLLHVLENGPLAGATLDVFRTEPLPEGHPFWAHPKIHVTPHVAARTLRAETIAQIAEKIRVFAAGGTPSGVVARERGY</sequence>
<dbReference type="CDD" id="cd12164">
    <property type="entry name" value="GDH_like_2"/>
    <property type="match status" value="1"/>
</dbReference>
<dbReference type="EMBL" id="LT907988">
    <property type="protein sequence ID" value="SOE47575.1"/>
    <property type="molecule type" value="Genomic_DNA"/>
</dbReference>
<protein>
    <submittedName>
        <fullName evidence="4">D-3-phosphoglycerate dehydrogenase</fullName>
        <ecNumber evidence="4">1.1.1.95</ecNumber>
    </submittedName>
</protein>
<dbReference type="KEGG" id="odi:ODI_R0912"/>